<dbReference type="RefSeq" id="WP_118843852.1">
    <property type="nucleotide sequence ID" value="NZ_CP032090.1"/>
</dbReference>
<dbReference type="GO" id="GO:0003677">
    <property type="term" value="F:DNA binding"/>
    <property type="evidence" value="ECO:0007669"/>
    <property type="project" value="UniProtKB-KW"/>
</dbReference>
<dbReference type="InterPro" id="IPR058245">
    <property type="entry name" value="NreC/VraR/RcsB-like_REC"/>
</dbReference>
<dbReference type="KEGG" id="pdj:D0907_00030"/>
<dbReference type="SUPFAM" id="SSF46894">
    <property type="entry name" value="C-terminal effector domain of the bipartite response regulators"/>
    <property type="match status" value="1"/>
</dbReference>
<dbReference type="SUPFAM" id="SSF52172">
    <property type="entry name" value="CheY-like"/>
    <property type="match status" value="1"/>
</dbReference>
<dbReference type="EMBL" id="CP032090">
    <property type="protein sequence ID" value="AXV63780.1"/>
    <property type="molecule type" value="Genomic_DNA"/>
</dbReference>
<dbReference type="GO" id="GO:0006355">
    <property type="term" value="P:regulation of DNA-templated transcription"/>
    <property type="evidence" value="ECO:0007669"/>
    <property type="project" value="InterPro"/>
</dbReference>
<dbReference type="PROSITE" id="PS50043">
    <property type="entry name" value="HTH_LUXR_2"/>
    <property type="match status" value="1"/>
</dbReference>
<feature type="domain" description="Response regulatory" evidence="5">
    <location>
        <begin position="3"/>
        <end position="121"/>
    </location>
</feature>
<dbReference type="InterPro" id="IPR016032">
    <property type="entry name" value="Sig_transdc_resp-reg_C-effctor"/>
</dbReference>
<dbReference type="InterPro" id="IPR051015">
    <property type="entry name" value="EvgA-like"/>
</dbReference>
<evidence type="ECO:0000256" key="3">
    <source>
        <dbReference type="PROSITE-ProRule" id="PRU00169"/>
    </source>
</evidence>
<dbReference type="Pfam" id="PF00196">
    <property type="entry name" value="GerE"/>
    <property type="match status" value="1"/>
</dbReference>
<keyword evidence="2 6" id="KW-0238">DNA-binding</keyword>
<feature type="domain" description="HTH luxR-type" evidence="4">
    <location>
        <begin position="143"/>
        <end position="208"/>
    </location>
</feature>
<gene>
    <name evidence="6" type="ORF">D0907_00030</name>
</gene>
<protein>
    <submittedName>
        <fullName evidence="6">DNA-binding response regulator</fullName>
    </submittedName>
</protein>
<dbReference type="InterPro" id="IPR001789">
    <property type="entry name" value="Sig_transdc_resp-reg_receiver"/>
</dbReference>
<organism evidence="6 7">
    <name type="scientific">Pseudoalteromonas lipolytica</name>
    <dbReference type="NCBI Taxonomy" id="570156"/>
    <lineage>
        <taxon>Bacteria</taxon>
        <taxon>Pseudomonadati</taxon>
        <taxon>Pseudomonadota</taxon>
        <taxon>Gammaproteobacteria</taxon>
        <taxon>Alteromonadales</taxon>
        <taxon>Pseudoalteromonadaceae</taxon>
        <taxon>Pseudoalteromonas</taxon>
    </lineage>
</organism>
<sequence>MNKILIADDHPLFLAGLKGALLSRLQETLIECADNYLALFSKLQMDDGELDAVIMDLNMPGATNVSGIYFLRQTYPEIPIIILSAHDTQDTRMECLQAGASEFLSKSIDINELVITLHRIFSGEYQFPTIDKLHSLHAAHTTHYGKLASLTPSQFKVLHLMANGDANKTIADALNISEKTVKNHISAIFTKLEVSNRTQASKIFMKRADQS</sequence>
<dbReference type="PROSITE" id="PS00622">
    <property type="entry name" value="HTH_LUXR_1"/>
    <property type="match status" value="1"/>
</dbReference>
<evidence type="ECO:0000259" key="5">
    <source>
        <dbReference type="PROSITE" id="PS50110"/>
    </source>
</evidence>
<dbReference type="PROSITE" id="PS50110">
    <property type="entry name" value="RESPONSE_REGULATORY"/>
    <property type="match status" value="1"/>
</dbReference>
<evidence type="ECO:0000259" key="4">
    <source>
        <dbReference type="PROSITE" id="PS50043"/>
    </source>
</evidence>
<dbReference type="PANTHER" id="PTHR45566:SF1">
    <property type="entry name" value="HTH-TYPE TRANSCRIPTIONAL REGULATOR YHJB-RELATED"/>
    <property type="match status" value="1"/>
</dbReference>
<dbReference type="InterPro" id="IPR011006">
    <property type="entry name" value="CheY-like_superfamily"/>
</dbReference>
<dbReference type="PANTHER" id="PTHR45566">
    <property type="entry name" value="HTH-TYPE TRANSCRIPTIONAL REGULATOR YHJB-RELATED"/>
    <property type="match status" value="1"/>
</dbReference>
<accession>A0AAD0RVC2</accession>
<evidence type="ECO:0000313" key="7">
    <source>
        <dbReference type="Proteomes" id="UP000264605"/>
    </source>
</evidence>
<feature type="modified residue" description="4-aspartylphosphate" evidence="3">
    <location>
        <position position="56"/>
    </location>
</feature>
<dbReference type="CDD" id="cd06170">
    <property type="entry name" value="LuxR_C_like"/>
    <property type="match status" value="1"/>
</dbReference>
<dbReference type="Proteomes" id="UP000264605">
    <property type="component" value="Chromosome"/>
</dbReference>
<dbReference type="GO" id="GO:0000160">
    <property type="term" value="P:phosphorelay signal transduction system"/>
    <property type="evidence" value="ECO:0007669"/>
    <property type="project" value="InterPro"/>
</dbReference>
<dbReference type="SMART" id="SM00421">
    <property type="entry name" value="HTH_LUXR"/>
    <property type="match status" value="1"/>
</dbReference>
<dbReference type="InterPro" id="IPR000792">
    <property type="entry name" value="Tscrpt_reg_LuxR_C"/>
</dbReference>
<proteinExistence type="predicted"/>
<evidence type="ECO:0000256" key="1">
    <source>
        <dbReference type="ARBA" id="ARBA00022553"/>
    </source>
</evidence>
<dbReference type="Gene3D" id="3.40.50.2300">
    <property type="match status" value="1"/>
</dbReference>
<dbReference type="GeneID" id="99503825"/>
<name>A0AAD0RVC2_9GAMM</name>
<dbReference type="AlphaFoldDB" id="A0AAD0RVC2"/>
<keyword evidence="1 3" id="KW-0597">Phosphoprotein</keyword>
<dbReference type="Pfam" id="PF00072">
    <property type="entry name" value="Response_reg"/>
    <property type="match status" value="1"/>
</dbReference>
<dbReference type="PRINTS" id="PR00038">
    <property type="entry name" value="HTHLUXR"/>
</dbReference>
<reference evidence="6 7" key="1">
    <citation type="submission" date="2018-08" db="EMBL/GenBank/DDBJ databases">
        <title>Draft genome sequence of Pseudoalteromonas donghaensis HJ51.</title>
        <authorList>
            <person name="Oh J."/>
            <person name="Roh D."/>
        </authorList>
    </citation>
    <scope>NUCLEOTIDE SEQUENCE [LARGE SCALE GENOMIC DNA]</scope>
    <source>
        <strain evidence="6 7">HJ51</strain>
    </source>
</reference>
<dbReference type="CDD" id="cd17535">
    <property type="entry name" value="REC_NarL-like"/>
    <property type="match status" value="1"/>
</dbReference>
<evidence type="ECO:0000256" key="2">
    <source>
        <dbReference type="ARBA" id="ARBA00023125"/>
    </source>
</evidence>
<evidence type="ECO:0000313" key="6">
    <source>
        <dbReference type="EMBL" id="AXV63780.1"/>
    </source>
</evidence>
<dbReference type="SMART" id="SM00448">
    <property type="entry name" value="REC"/>
    <property type="match status" value="1"/>
</dbReference>